<evidence type="ECO:0000256" key="5">
    <source>
        <dbReference type="PROSITE-ProRule" id="PRU01122"/>
    </source>
</evidence>
<dbReference type="GO" id="GO:0006508">
    <property type="term" value="P:proteolysis"/>
    <property type="evidence" value="ECO:0007669"/>
    <property type="project" value="UniProtKB-KW"/>
</dbReference>
<dbReference type="GO" id="GO:0030163">
    <property type="term" value="P:protein catabolic process"/>
    <property type="evidence" value="ECO:0007669"/>
    <property type="project" value="InterPro"/>
</dbReference>
<name>A0A9D9DV11_9FIRM</name>
<dbReference type="PROSITE" id="PS50045">
    <property type="entry name" value="SIGMA54_INTERACT_4"/>
    <property type="match status" value="1"/>
</dbReference>
<feature type="domain" description="Sigma-54 factor interaction" evidence="7">
    <location>
        <begin position="105"/>
        <end position="258"/>
    </location>
</feature>
<evidence type="ECO:0000256" key="6">
    <source>
        <dbReference type="SAM" id="Phobius"/>
    </source>
</evidence>
<feature type="domain" description="Lon proteolytic" evidence="8">
    <location>
        <begin position="361"/>
        <end position="548"/>
    </location>
</feature>
<evidence type="ECO:0000259" key="7">
    <source>
        <dbReference type="PROSITE" id="PS50045"/>
    </source>
</evidence>
<keyword evidence="6" id="KW-1133">Transmembrane helix</keyword>
<dbReference type="PANTHER" id="PTHR10046">
    <property type="entry name" value="ATP DEPENDENT LON PROTEASE FAMILY MEMBER"/>
    <property type="match status" value="1"/>
</dbReference>
<dbReference type="InterPro" id="IPR014721">
    <property type="entry name" value="Ribsml_uS5_D2-typ_fold_subgr"/>
</dbReference>
<dbReference type="GO" id="GO:0005524">
    <property type="term" value="F:ATP binding"/>
    <property type="evidence" value="ECO:0007669"/>
    <property type="project" value="InterPro"/>
</dbReference>
<dbReference type="SUPFAM" id="SSF52540">
    <property type="entry name" value="P-loop containing nucleoside triphosphate hydrolases"/>
    <property type="match status" value="1"/>
</dbReference>
<dbReference type="InterPro" id="IPR003593">
    <property type="entry name" value="AAA+_ATPase"/>
</dbReference>
<feature type="transmembrane region" description="Helical" evidence="6">
    <location>
        <begin position="12"/>
        <end position="36"/>
    </location>
</feature>
<dbReference type="SUPFAM" id="SSF54211">
    <property type="entry name" value="Ribosomal protein S5 domain 2-like"/>
    <property type="match status" value="1"/>
</dbReference>
<accession>A0A9D9DV11</accession>
<dbReference type="EC" id="3.4.21.53" evidence="5"/>
<dbReference type="Gene3D" id="3.30.230.10">
    <property type="match status" value="1"/>
</dbReference>
<dbReference type="PRINTS" id="PR00830">
    <property type="entry name" value="ENDOLAPTASE"/>
</dbReference>
<dbReference type="GO" id="GO:0004252">
    <property type="term" value="F:serine-type endopeptidase activity"/>
    <property type="evidence" value="ECO:0007669"/>
    <property type="project" value="UniProtKB-UniRule"/>
</dbReference>
<dbReference type="CDD" id="cd00009">
    <property type="entry name" value="AAA"/>
    <property type="match status" value="1"/>
</dbReference>
<dbReference type="InterPro" id="IPR020568">
    <property type="entry name" value="Ribosomal_Su5_D2-typ_SF"/>
</dbReference>
<proteinExistence type="inferred from homology"/>
<gene>
    <name evidence="9" type="ORF">IAC55_04890</name>
</gene>
<dbReference type="InterPro" id="IPR008269">
    <property type="entry name" value="Lon_proteolytic"/>
</dbReference>
<dbReference type="Gene3D" id="3.40.50.300">
    <property type="entry name" value="P-loop containing nucleotide triphosphate hydrolases"/>
    <property type="match status" value="1"/>
</dbReference>
<keyword evidence="1 5" id="KW-0645">Protease</keyword>
<protein>
    <recommendedName>
        <fullName evidence="5">endopeptidase La</fullName>
        <ecNumber evidence="5">3.4.21.53</ecNumber>
    </recommendedName>
</protein>
<keyword evidence="3 5" id="KW-0720">Serine protease</keyword>
<keyword evidence="6" id="KW-0812">Transmembrane</keyword>
<dbReference type="InterPro" id="IPR002078">
    <property type="entry name" value="Sigma_54_int"/>
</dbReference>
<dbReference type="InterPro" id="IPR000523">
    <property type="entry name" value="Mg_chelatse_chII-like_cat_dom"/>
</dbReference>
<sequence length="559" mass="62078">MLILLYRKECFILEILYILILSSQLIFTFIAGMYFFQNLKIVNNKENYSNDFKEKQKNLDKLRSISLTPPLSEKTRPRNLNDIKGQSNGIRALRSAICSSSPQHILIYGPAGIGKTTASRLILEEAKNIYSSPFKNFSKFVEIDATTLRFDERSIADPLIGSVHDPIYQGAGAYGNAGIPQPKAGAVTKAHGGILFIDEIGELNSVQMNKLLKVLEDRKVFFSSSYYSEDNKKIPSYIHDIFKNGMPADFRLIGATTRKPEDIPPALRSRCTEIFFNPLETSDIENIARDAFKNTDMAFENNTDKLIGEYATNGRDAVHMVESAVSLAELEHRKTVYKSDIEWIAKTSHIPKIMNRKLKPFNDIGVVNGLAVGNNGAGFVLNIEVSATPSKGKVGKLTTTGITEKEDCNTSYGKISRKSNILCSIENVLTYFENSTNIDLKKYDIHINYSGGTFVDGPSSGIAIYVALYSAIYNIPVPHDTILTGELSIKGNVLPVGGVYEKLSAGFKAGAKKSFIPYDNYDTTLNEVPIEIIPTKHIDEVISGIFEKSEPNIYKKEVI</sequence>
<dbReference type="Pfam" id="PF01078">
    <property type="entry name" value="Mg_chelatase"/>
    <property type="match status" value="1"/>
</dbReference>
<comment type="caution">
    <text evidence="9">The sequence shown here is derived from an EMBL/GenBank/DDBJ whole genome shotgun (WGS) entry which is preliminary data.</text>
</comment>
<evidence type="ECO:0000256" key="1">
    <source>
        <dbReference type="ARBA" id="ARBA00022670"/>
    </source>
</evidence>
<dbReference type="PROSITE" id="PS51786">
    <property type="entry name" value="LON_PROTEOLYTIC"/>
    <property type="match status" value="1"/>
</dbReference>
<keyword evidence="2 5" id="KW-0378">Hydrolase</keyword>
<comment type="subunit">
    <text evidence="4">Homohexamer. Organized in a ring with a central cavity.</text>
</comment>
<evidence type="ECO:0000313" key="10">
    <source>
        <dbReference type="Proteomes" id="UP000823611"/>
    </source>
</evidence>
<dbReference type="InterPro" id="IPR025943">
    <property type="entry name" value="Sigma_54_int_dom_ATP-bd_2"/>
</dbReference>
<dbReference type="InterPro" id="IPR027065">
    <property type="entry name" value="Lon_Prtase"/>
</dbReference>
<dbReference type="PROSITE" id="PS00676">
    <property type="entry name" value="SIGMA54_INTERACT_2"/>
    <property type="match status" value="1"/>
</dbReference>
<reference evidence="9" key="1">
    <citation type="submission" date="2020-10" db="EMBL/GenBank/DDBJ databases">
        <authorList>
            <person name="Gilroy R."/>
        </authorList>
    </citation>
    <scope>NUCLEOTIDE SEQUENCE</scope>
    <source>
        <strain evidence="9">F6-4510</strain>
    </source>
</reference>
<organism evidence="9 10">
    <name type="scientific">Candidatus Fimicola merdigallinarum</name>
    <dbReference type="NCBI Taxonomy" id="2840819"/>
    <lineage>
        <taxon>Bacteria</taxon>
        <taxon>Bacillati</taxon>
        <taxon>Bacillota</taxon>
        <taxon>Clostridia</taxon>
        <taxon>Lachnospirales</taxon>
        <taxon>Lachnospiraceae</taxon>
        <taxon>Lachnospiraceae incertae sedis</taxon>
        <taxon>Candidatus Fimicola</taxon>
    </lineage>
</organism>
<dbReference type="Pfam" id="PF05362">
    <property type="entry name" value="Lon_C"/>
    <property type="match status" value="1"/>
</dbReference>
<dbReference type="InterPro" id="IPR027417">
    <property type="entry name" value="P-loop_NTPase"/>
</dbReference>
<feature type="active site" evidence="5">
    <location>
        <position position="459"/>
    </location>
</feature>
<dbReference type="EMBL" id="JADIMX010000090">
    <property type="protein sequence ID" value="MBO8434642.1"/>
    <property type="molecule type" value="Genomic_DNA"/>
</dbReference>
<comment type="catalytic activity">
    <reaction evidence="5">
        <text>Hydrolysis of proteins in presence of ATP.</text>
        <dbReference type="EC" id="3.4.21.53"/>
    </reaction>
</comment>
<dbReference type="SMART" id="SM00382">
    <property type="entry name" value="AAA"/>
    <property type="match status" value="1"/>
</dbReference>
<evidence type="ECO:0000256" key="3">
    <source>
        <dbReference type="ARBA" id="ARBA00022825"/>
    </source>
</evidence>
<dbReference type="Proteomes" id="UP000823611">
    <property type="component" value="Unassembled WGS sequence"/>
</dbReference>
<reference evidence="9" key="2">
    <citation type="journal article" date="2021" name="PeerJ">
        <title>Extensive microbial diversity within the chicken gut microbiome revealed by metagenomics and culture.</title>
        <authorList>
            <person name="Gilroy R."/>
            <person name="Ravi A."/>
            <person name="Getino M."/>
            <person name="Pursley I."/>
            <person name="Horton D.L."/>
            <person name="Alikhan N.F."/>
            <person name="Baker D."/>
            <person name="Gharbi K."/>
            <person name="Hall N."/>
            <person name="Watson M."/>
            <person name="Adriaenssens E.M."/>
            <person name="Foster-Nyarko E."/>
            <person name="Jarju S."/>
            <person name="Secka A."/>
            <person name="Antonio M."/>
            <person name="Oren A."/>
            <person name="Chaudhuri R.R."/>
            <person name="La Ragione R."/>
            <person name="Hildebrand F."/>
            <person name="Pallen M.J."/>
        </authorList>
    </citation>
    <scope>NUCLEOTIDE SEQUENCE</scope>
    <source>
        <strain evidence="9">F6-4510</strain>
    </source>
</reference>
<evidence type="ECO:0000256" key="4">
    <source>
        <dbReference type="ARBA" id="ARBA00026070"/>
    </source>
</evidence>
<evidence type="ECO:0000313" key="9">
    <source>
        <dbReference type="EMBL" id="MBO8434642.1"/>
    </source>
</evidence>
<evidence type="ECO:0000256" key="2">
    <source>
        <dbReference type="ARBA" id="ARBA00022801"/>
    </source>
</evidence>
<comment type="similarity">
    <text evidence="5">Belongs to the peptidase S16 family.</text>
</comment>
<dbReference type="GO" id="GO:0006355">
    <property type="term" value="P:regulation of DNA-templated transcription"/>
    <property type="evidence" value="ECO:0007669"/>
    <property type="project" value="InterPro"/>
</dbReference>
<feature type="active site" evidence="5">
    <location>
        <position position="502"/>
    </location>
</feature>
<dbReference type="AlphaFoldDB" id="A0A9D9DV11"/>
<dbReference type="GO" id="GO:0004176">
    <property type="term" value="F:ATP-dependent peptidase activity"/>
    <property type="evidence" value="ECO:0007669"/>
    <property type="project" value="UniProtKB-UniRule"/>
</dbReference>
<evidence type="ECO:0000259" key="8">
    <source>
        <dbReference type="PROSITE" id="PS51786"/>
    </source>
</evidence>
<keyword evidence="6" id="KW-0472">Membrane</keyword>